<reference evidence="3" key="1">
    <citation type="submission" date="2020-08" db="EMBL/GenBank/DDBJ databases">
        <title>Multicomponent nature underlies the extraordinary mechanical properties of spider dragline silk.</title>
        <authorList>
            <person name="Kono N."/>
            <person name="Nakamura H."/>
            <person name="Mori M."/>
            <person name="Yoshida Y."/>
            <person name="Ohtoshi R."/>
            <person name="Malay A.D."/>
            <person name="Moran D.A.P."/>
            <person name="Tomita M."/>
            <person name="Numata K."/>
            <person name="Arakawa K."/>
        </authorList>
    </citation>
    <scope>NUCLEOTIDE SEQUENCE</scope>
</reference>
<keyword evidence="4" id="KW-1185">Reference proteome</keyword>
<protein>
    <submittedName>
        <fullName evidence="3">Uncharacterized protein</fullName>
    </submittedName>
</protein>
<evidence type="ECO:0000256" key="1">
    <source>
        <dbReference type="SAM" id="MobiDB-lite"/>
    </source>
</evidence>
<evidence type="ECO:0000256" key="2">
    <source>
        <dbReference type="SAM" id="SignalP"/>
    </source>
</evidence>
<feature type="compositionally biased region" description="Basic residues" evidence="1">
    <location>
        <begin position="76"/>
        <end position="87"/>
    </location>
</feature>
<proteinExistence type="predicted"/>
<evidence type="ECO:0000313" key="3">
    <source>
        <dbReference type="EMBL" id="GFY59224.1"/>
    </source>
</evidence>
<accession>A0A8X7CBW1</accession>
<evidence type="ECO:0000313" key="4">
    <source>
        <dbReference type="Proteomes" id="UP000886998"/>
    </source>
</evidence>
<feature type="chain" id="PRO_5036446601" evidence="2">
    <location>
        <begin position="24"/>
        <end position="87"/>
    </location>
</feature>
<name>A0A8X7CBW1_9ARAC</name>
<feature type="signal peptide" evidence="2">
    <location>
        <begin position="1"/>
        <end position="23"/>
    </location>
</feature>
<keyword evidence="2" id="KW-0732">Signal</keyword>
<dbReference type="AlphaFoldDB" id="A0A8X7CBW1"/>
<comment type="caution">
    <text evidence="3">The sequence shown here is derived from an EMBL/GenBank/DDBJ whole genome shotgun (WGS) entry which is preliminary data.</text>
</comment>
<sequence length="87" mass="9244">MAHFKLLVLCLVASAYLVEFNEARPAPLEIGGDGGEDGGKKHVHHYRVKGGGGKEGGEGGRHVHRVGGGGEEGPHHHGGRHVHRKYV</sequence>
<organism evidence="3 4">
    <name type="scientific">Trichonephila inaurata madagascariensis</name>
    <dbReference type="NCBI Taxonomy" id="2747483"/>
    <lineage>
        <taxon>Eukaryota</taxon>
        <taxon>Metazoa</taxon>
        <taxon>Ecdysozoa</taxon>
        <taxon>Arthropoda</taxon>
        <taxon>Chelicerata</taxon>
        <taxon>Arachnida</taxon>
        <taxon>Araneae</taxon>
        <taxon>Araneomorphae</taxon>
        <taxon>Entelegynae</taxon>
        <taxon>Araneoidea</taxon>
        <taxon>Nephilidae</taxon>
        <taxon>Trichonephila</taxon>
        <taxon>Trichonephila inaurata</taxon>
    </lineage>
</organism>
<feature type="region of interest" description="Disordered" evidence="1">
    <location>
        <begin position="29"/>
        <end position="87"/>
    </location>
</feature>
<dbReference type="EMBL" id="BMAV01012519">
    <property type="protein sequence ID" value="GFY59224.1"/>
    <property type="molecule type" value="Genomic_DNA"/>
</dbReference>
<gene>
    <name evidence="3" type="ORF">TNIN_194841</name>
</gene>
<dbReference type="Proteomes" id="UP000886998">
    <property type="component" value="Unassembled WGS sequence"/>
</dbReference>